<dbReference type="GO" id="GO:0015190">
    <property type="term" value="F:L-leucine transmembrane transporter activity"/>
    <property type="evidence" value="ECO:0007669"/>
    <property type="project" value="TreeGrafter"/>
</dbReference>
<keyword evidence="12" id="KW-1185">Reference proteome</keyword>
<dbReference type="InterPro" id="IPR001851">
    <property type="entry name" value="ABC_transp_permease"/>
</dbReference>
<dbReference type="Proteomes" id="UP000198825">
    <property type="component" value="Chromosome I"/>
</dbReference>
<feature type="transmembrane region" description="Helical" evidence="10">
    <location>
        <begin position="88"/>
        <end position="106"/>
    </location>
</feature>
<dbReference type="GO" id="GO:0015192">
    <property type="term" value="F:L-phenylalanine transmembrane transporter activity"/>
    <property type="evidence" value="ECO:0007669"/>
    <property type="project" value="TreeGrafter"/>
</dbReference>
<keyword evidence="8 10" id="KW-0472">Membrane</keyword>
<evidence type="ECO:0000256" key="6">
    <source>
        <dbReference type="ARBA" id="ARBA00022970"/>
    </source>
</evidence>
<evidence type="ECO:0000256" key="7">
    <source>
        <dbReference type="ARBA" id="ARBA00022989"/>
    </source>
</evidence>
<protein>
    <submittedName>
        <fullName evidence="11">Branched-chain amino acid transport system permease protein</fullName>
    </submittedName>
</protein>
<dbReference type="Pfam" id="PF02653">
    <property type="entry name" value="BPD_transp_2"/>
    <property type="match status" value="1"/>
</dbReference>
<comment type="similarity">
    <text evidence="9">Belongs to the binding-protein-dependent transport system permease family. LivHM subfamily.</text>
</comment>
<dbReference type="PANTHER" id="PTHR11795">
    <property type="entry name" value="BRANCHED-CHAIN AMINO ACID TRANSPORT SYSTEM PERMEASE PROTEIN LIVH"/>
    <property type="match status" value="1"/>
</dbReference>
<feature type="transmembrane region" description="Helical" evidence="10">
    <location>
        <begin position="244"/>
        <end position="264"/>
    </location>
</feature>
<dbReference type="GO" id="GO:1903806">
    <property type="term" value="P:L-isoleucine import across plasma membrane"/>
    <property type="evidence" value="ECO:0007669"/>
    <property type="project" value="TreeGrafter"/>
</dbReference>
<dbReference type="GO" id="GO:0005886">
    <property type="term" value="C:plasma membrane"/>
    <property type="evidence" value="ECO:0007669"/>
    <property type="project" value="UniProtKB-SubCell"/>
</dbReference>
<feature type="transmembrane region" description="Helical" evidence="10">
    <location>
        <begin position="192"/>
        <end position="214"/>
    </location>
</feature>
<keyword evidence="4" id="KW-0997">Cell inner membrane</keyword>
<dbReference type="GO" id="GO:0015808">
    <property type="term" value="P:L-alanine transport"/>
    <property type="evidence" value="ECO:0007669"/>
    <property type="project" value="TreeGrafter"/>
</dbReference>
<evidence type="ECO:0000256" key="3">
    <source>
        <dbReference type="ARBA" id="ARBA00022475"/>
    </source>
</evidence>
<comment type="subcellular location">
    <subcellularLocation>
        <location evidence="1">Cell membrane</location>
        <topology evidence="1">Multi-pass membrane protein</topology>
    </subcellularLocation>
</comment>
<evidence type="ECO:0000256" key="5">
    <source>
        <dbReference type="ARBA" id="ARBA00022692"/>
    </source>
</evidence>
<dbReference type="InterPro" id="IPR052157">
    <property type="entry name" value="BCAA_transport_permease"/>
</dbReference>
<evidence type="ECO:0000256" key="10">
    <source>
        <dbReference type="SAM" id="Phobius"/>
    </source>
</evidence>
<keyword evidence="7 10" id="KW-1133">Transmembrane helix</keyword>
<feature type="transmembrane region" description="Helical" evidence="10">
    <location>
        <begin position="276"/>
        <end position="303"/>
    </location>
</feature>
<evidence type="ECO:0000256" key="4">
    <source>
        <dbReference type="ARBA" id="ARBA00022519"/>
    </source>
</evidence>
<evidence type="ECO:0000313" key="11">
    <source>
        <dbReference type="EMBL" id="SDU94654.1"/>
    </source>
</evidence>
<evidence type="ECO:0000313" key="12">
    <source>
        <dbReference type="Proteomes" id="UP000198825"/>
    </source>
</evidence>
<proteinExistence type="inferred from homology"/>
<feature type="transmembrane region" description="Helical" evidence="10">
    <location>
        <begin position="22"/>
        <end position="41"/>
    </location>
</feature>
<reference evidence="12" key="1">
    <citation type="submission" date="2016-10" db="EMBL/GenBank/DDBJ databases">
        <authorList>
            <person name="Varghese N."/>
            <person name="Submissions S."/>
        </authorList>
    </citation>
    <scope>NUCLEOTIDE SEQUENCE [LARGE SCALE GENOMIC DNA]</scope>
    <source>
        <strain evidence="12">DSM 21743</strain>
    </source>
</reference>
<dbReference type="PANTHER" id="PTHR11795:SF371">
    <property type="entry name" value="HIGH-AFFINITY BRANCHED-CHAIN AMINO ACID TRANSPORT SYSTEM PERMEASE PROTEIN LIVH"/>
    <property type="match status" value="1"/>
</dbReference>
<gene>
    <name evidence="11" type="ORF">SAMN04488544_2396</name>
</gene>
<keyword evidence="6" id="KW-0029">Amino-acid transport</keyword>
<keyword evidence="3" id="KW-1003">Cell membrane</keyword>
<dbReference type="GO" id="GO:0042941">
    <property type="term" value="P:D-alanine transmembrane transport"/>
    <property type="evidence" value="ECO:0007669"/>
    <property type="project" value="TreeGrafter"/>
</dbReference>
<sequence>MATASLVVGGTQRKAKVRLGPLVERVLGYAVLALVLVWFVANIVADPDRFLGSLLVGLQNGLLYALVALGYTMVYGIVELINFAHGDLFMLTTIIAAGLMVGLLGVTQLTAISILALLLALVVCMAAGGFINMSAEFLAYRRLRSAPKLAPLMTAVGLSFIFRGIAQQEYVNGSAQKNWPIVWGGPVVEGVYIYKLVMVLAVTVPLLLLMTYIVSRTKMGKAMRAVAQDQDGARLMGINVNGTISFVFGLGGALAGAAGVLYFLCQTQTYYDTGTQLGLIAFTSAVLGGIGNLSGAVVGGLAIGIIQAINEGGAYGLGSNWSQSVVFIILIILMVFKPEGIFGRPTTEKV</sequence>
<dbReference type="CDD" id="cd06582">
    <property type="entry name" value="TM_PBP1_LivH_like"/>
    <property type="match status" value="1"/>
</dbReference>
<feature type="transmembrane region" description="Helical" evidence="10">
    <location>
        <begin position="149"/>
        <end position="166"/>
    </location>
</feature>
<dbReference type="GO" id="GO:0005304">
    <property type="term" value="F:L-valine transmembrane transporter activity"/>
    <property type="evidence" value="ECO:0007669"/>
    <property type="project" value="TreeGrafter"/>
</dbReference>
<organism evidence="11 12">
    <name type="scientific">Microlunatus sagamiharensis</name>
    <dbReference type="NCBI Taxonomy" id="546874"/>
    <lineage>
        <taxon>Bacteria</taxon>
        <taxon>Bacillati</taxon>
        <taxon>Actinomycetota</taxon>
        <taxon>Actinomycetes</taxon>
        <taxon>Propionibacteriales</taxon>
        <taxon>Propionibacteriaceae</taxon>
        <taxon>Microlunatus</taxon>
    </lineage>
</organism>
<evidence type="ECO:0000256" key="8">
    <source>
        <dbReference type="ARBA" id="ARBA00023136"/>
    </source>
</evidence>
<dbReference type="GO" id="GO:0015188">
    <property type="term" value="F:L-isoleucine transmembrane transporter activity"/>
    <property type="evidence" value="ECO:0007669"/>
    <property type="project" value="TreeGrafter"/>
</dbReference>
<feature type="transmembrane region" description="Helical" evidence="10">
    <location>
        <begin position="315"/>
        <end position="336"/>
    </location>
</feature>
<dbReference type="AlphaFoldDB" id="A0A1H2MNL2"/>
<dbReference type="EMBL" id="LT629799">
    <property type="protein sequence ID" value="SDU94654.1"/>
    <property type="molecule type" value="Genomic_DNA"/>
</dbReference>
<accession>A0A1H2MNL2</accession>
<dbReference type="STRING" id="546874.SAMN04488544_2396"/>
<feature type="transmembrane region" description="Helical" evidence="10">
    <location>
        <begin position="61"/>
        <end position="81"/>
    </location>
</feature>
<feature type="transmembrane region" description="Helical" evidence="10">
    <location>
        <begin position="112"/>
        <end position="137"/>
    </location>
</feature>
<evidence type="ECO:0000256" key="9">
    <source>
        <dbReference type="ARBA" id="ARBA00037998"/>
    </source>
</evidence>
<evidence type="ECO:0000256" key="2">
    <source>
        <dbReference type="ARBA" id="ARBA00022448"/>
    </source>
</evidence>
<name>A0A1H2MNL2_9ACTN</name>
<keyword evidence="5 10" id="KW-0812">Transmembrane</keyword>
<keyword evidence="2" id="KW-0813">Transport</keyword>
<evidence type="ECO:0000256" key="1">
    <source>
        <dbReference type="ARBA" id="ARBA00004651"/>
    </source>
</evidence>